<feature type="compositionally biased region" description="Polar residues" evidence="1">
    <location>
        <begin position="651"/>
        <end position="673"/>
    </location>
</feature>
<feature type="compositionally biased region" description="Basic and acidic residues" evidence="1">
    <location>
        <begin position="396"/>
        <end position="408"/>
    </location>
</feature>
<keyword evidence="2" id="KW-0812">Transmembrane</keyword>
<evidence type="ECO:0000313" key="3">
    <source>
        <dbReference type="EMBL" id="KAG7525131.1"/>
    </source>
</evidence>
<feature type="compositionally biased region" description="Polar residues" evidence="1">
    <location>
        <begin position="409"/>
        <end position="432"/>
    </location>
</feature>
<feature type="compositionally biased region" description="Polar residues" evidence="1">
    <location>
        <begin position="579"/>
        <end position="596"/>
    </location>
</feature>
<accession>A0AAV6T6R7</accession>
<feature type="compositionally biased region" description="Basic and acidic residues" evidence="1">
    <location>
        <begin position="327"/>
        <end position="365"/>
    </location>
</feature>
<evidence type="ECO:0000256" key="2">
    <source>
        <dbReference type="SAM" id="Phobius"/>
    </source>
</evidence>
<evidence type="ECO:0000256" key="1">
    <source>
        <dbReference type="SAM" id="MobiDB-lite"/>
    </source>
</evidence>
<sequence>MPRSYVRDLAITAVICFTGGVGLTLLAVLIYYRVSQRKKQRERERLKEDDERNTTVISNHVSHLHPPGNQQFEGKAMVMDTRVENHGGHVRPRMEDDGSHFRCLDCAIKQQRGEWPSQMRGNNGINRAMEVEEETERRKMRILTEEEKRKPRKGILSIGIPDKFLSLGNSNSVSHPGRETFNERPEILSSYKTDRDTDSFRTDRKNNGHETSLHCESCHRTYRPPGRNHTYTSFPPQHRMTDRDRSIYHKQLDVMMMNRDFRRESRNVTFDLEGLRNLEQGDIQGEDKREEKLRSPRHKEKGRKKKQLKVKLNLSPLRKNKVHPKRKNEQGHSSKKGKENRRDGKEREEKEEKPKSSKKTKESNKKTTKSTDSPDKERRKKEDKDGKSTSLSEQETTLKSEQGGREETTPAQEENTDPGNSRSGDSANNADQQTLSTATGQGHNVQTGSIQYHEAGMVLRNQATNLSLLGSTASRLTGSSLSIQGGNMLLNTMASGSKSLAPAIAISGPNLASSGGLGGFGRQTGVGIVSPATSLLANVVHANSLQASGMQPPLLHNSQVGGLSTNLAANPGIIQTLSQSQLTPDSSPVVTRQTNGPGSGLQKAEGPHQPSAESQAPQTKNGLPMQAQAPQNTEGLSGVTDQVLALVTPVESLSGNNSQTGTGKVPDSSSLNGGNVGPAVGLSGDNKEATDMSLSGVSVPSVSTQNGPSTGGADGTTALLQQEYVSEEGTSSPRRKLRLVLPEKTSSRAPTALEKKIR</sequence>
<dbReference type="AlphaFoldDB" id="A0AAV6T6R7"/>
<feature type="compositionally biased region" description="Basic and acidic residues" evidence="1">
    <location>
        <begin position="285"/>
        <end position="294"/>
    </location>
</feature>
<feature type="region of interest" description="Disordered" evidence="1">
    <location>
        <begin position="579"/>
        <end position="635"/>
    </location>
</feature>
<feature type="compositionally biased region" description="Polar residues" evidence="1">
    <location>
        <begin position="718"/>
        <end position="732"/>
    </location>
</feature>
<feature type="compositionally biased region" description="Polar residues" evidence="1">
    <location>
        <begin position="692"/>
        <end position="708"/>
    </location>
</feature>
<reference evidence="3 4" key="1">
    <citation type="journal article" date="2021" name="Sci. Rep.">
        <title>Chromosome anchoring in Senegalese sole (Solea senegalensis) reveals sex-associated markers and genome rearrangements in flatfish.</title>
        <authorList>
            <person name="Guerrero-Cozar I."/>
            <person name="Gomez-Garrido J."/>
            <person name="Berbel C."/>
            <person name="Martinez-Blanch J.F."/>
            <person name="Alioto T."/>
            <person name="Claros M.G."/>
            <person name="Gagnaire P.A."/>
            <person name="Manchado M."/>
        </authorList>
    </citation>
    <scope>NUCLEOTIDE SEQUENCE [LARGE SCALE GENOMIC DNA]</scope>
    <source>
        <strain evidence="3">Sse05_10M</strain>
    </source>
</reference>
<protein>
    <submittedName>
        <fullName evidence="3">Uncharacterized protein</fullName>
    </submittedName>
</protein>
<feature type="region of interest" description="Disordered" evidence="1">
    <location>
        <begin position="281"/>
        <end position="432"/>
    </location>
</feature>
<comment type="caution">
    <text evidence="3">The sequence shown here is derived from an EMBL/GenBank/DDBJ whole genome shotgun (WGS) entry which is preliminary data.</text>
</comment>
<keyword evidence="4" id="KW-1185">Reference proteome</keyword>
<proteinExistence type="predicted"/>
<organism evidence="3 4">
    <name type="scientific">Solea senegalensis</name>
    <name type="common">Senegalese sole</name>
    <dbReference type="NCBI Taxonomy" id="28829"/>
    <lineage>
        <taxon>Eukaryota</taxon>
        <taxon>Metazoa</taxon>
        <taxon>Chordata</taxon>
        <taxon>Craniata</taxon>
        <taxon>Vertebrata</taxon>
        <taxon>Euteleostomi</taxon>
        <taxon>Actinopterygii</taxon>
        <taxon>Neopterygii</taxon>
        <taxon>Teleostei</taxon>
        <taxon>Neoteleostei</taxon>
        <taxon>Acanthomorphata</taxon>
        <taxon>Carangaria</taxon>
        <taxon>Pleuronectiformes</taxon>
        <taxon>Pleuronectoidei</taxon>
        <taxon>Soleidae</taxon>
        <taxon>Solea</taxon>
    </lineage>
</organism>
<feature type="region of interest" description="Disordered" evidence="1">
    <location>
        <begin position="650"/>
        <end position="758"/>
    </location>
</feature>
<feature type="compositionally biased region" description="Polar residues" evidence="1">
    <location>
        <begin position="611"/>
        <end position="621"/>
    </location>
</feature>
<evidence type="ECO:0000313" key="4">
    <source>
        <dbReference type="Proteomes" id="UP000693946"/>
    </source>
</evidence>
<keyword evidence="2" id="KW-0472">Membrane</keyword>
<name>A0AAV6T6R7_SOLSE</name>
<feature type="transmembrane region" description="Helical" evidence="2">
    <location>
        <begin position="9"/>
        <end position="32"/>
    </location>
</feature>
<feature type="compositionally biased region" description="Basic residues" evidence="1">
    <location>
        <begin position="295"/>
        <end position="309"/>
    </location>
</feature>
<keyword evidence="2" id="KW-1133">Transmembrane helix</keyword>
<gene>
    <name evidence="3" type="ORF">JOB18_022592</name>
</gene>
<dbReference type="Proteomes" id="UP000693946">
    <property type="component" value="Linkage Group LG1"/>
</dbReference>
<feature type="compositionally biased region" description="Basic and acidic residues" evidence="1">
    <location>
        <begin position="372"/>
        <end position="387"/>
    </location>
</feature>
<dbReference type="EMBL" id="JAGKHQ010000001">
    <property type="protein sequence ID" value="KAG7525131.1"/>
    <property type="molecule type" value="Genomic_DNA"/>
</dbReference>